<dbReference type="PANTHER" id="PTHR32089:SF112">
    <property type="entry name" value="LYSOZYME-LIKE PROTEIN-RELATED"/>
    <property type="match status" value="1"/>
</dbReference>
<evidence type="ECO:0000256" key="3">
    <source>
        <dbReference type="PROSITE-ProRule" id="PRU00284"/>
    </source>
</evidence>
<dbReference type="RefSeq" id="WP_114582943.1">
    <property type="nucleotide sequence ID" value="NZ_QPMH01000015.1"/>
</dbReference>
<comment type="caution">
    <text evidence="8">The sequence shown here is derived from an EMBL/GenBank/DDBJ whole genome shotgun (WGS) entry which is preliminary data.</text>
</comment>
<comment type="similarity">
    <text evidence="2">Belongs to the methyl-accepting chemotaxis (MCP) protein family.</text>
</comment>
<dbReference type="PROSITE" id="PS50111">
    <property type="entry name" value="CHEMOTAXIS_TRANSDUC_2"/>
    <property type="match status" value="1"/>
</dbReference>
<feature type="transmembrane region" description="Helical" evidence="5">
    <location>
        <begin position="218"/>
        <end position="242"/>
    </location>
</feature>
<evidence type="ECO:0000313" key="9">
    <source>
        <dbReference type="Proteomes" id="UP000253941"/>
    </source>
</evidence>
<name>A0A369T9R0_9PROT</name>
<dbReference type="PANTHER" id="PTHR32089">
    <property type="entry name" value="METHYL-ACCEPTING CHEMOTAXIS PROTEIN MCPB"/>
    <property type="match status" value="1"/>
</dbReference>
<evidence type="ECO:0000259" key="6">
    <source>
        <dbReference type="PROSITE" id="PS50111"/>
    </source>
</evidence>
<dbReference type="Pfam" id="PF00015">
    <property type="entry name" value="MCPsignal"/>
    <property type="match status" value="1"/>
</dbReference>
<dbReference type="Pfam" id="PF00672">
    <property type="entry name" value="HAMP"/>
    <property type="match status" value="1"/>
</dbReference>
<dbReference type="InterPro" id="IPR003660">
    <property type="entry name" value="HAMP_dom"/>
</dbReference>
<feature type="region of interest" description="Disordered" evidence="4">
    <location>
        <begin position="344"/>
        <end position="366"/>
    </location>
</feature>
<dbReference type="Gene3D" id="1.10.287.950">
    <property type="entry name" value="Methyl-accepting chemotaxis protein"/>
    <property type="match status" value="1"/>
</dbReference>
<evidence type="ECO:0000259" key="7">
    <source>
        <dbReference type="PROSITE" id="PS50885"/>
    </source>
</evidence>
<feature type="region of interest" description="Disordered" evidence="4">
    <location>
        <begin position="291"/>
        <end position="314"/>
    </location>
</feature>
<dbReference type="GO" id="GO:0016020">
    <property type="term" value="C:membrane"/>
    <property type="evidence" value="ECO:0007669"/>
    <property type="project" value="InterPro"/>
</dbReference>
<dbReference type="SMART" id="SM00304">
    <property type="entry name" value="HAMP"/>
    <property type="match status" value="1"/>
</dbReference>
<dbReference type="CDD" id="cd06225">
    <property type="entry name" value="HAMP"/>
    <property type="match status" value="1"/>
</dbReference>
<organism evidence="8 9">
    <name type="scientific">Ferruginivarius sediminum</name>
    <dbReference type="NCBI Taxonomy" id="2661937"/>
    <lineage>
        <taxon>Bacteria</taxon>
        <taxon>Pseudomonadati</taxon>
        <taxon>Pseudomonadota</taxon>
        <taxon>Alphaproteobacteria</taxon>
        <taxon>Rhodospirillales</taxon>
        <taxon>Rhodospirillaceae</taxon>
        <taxon>Ferruginivarius</taxon>
    </lineage>
</organism>
<evidence type="ECO:0000256" key="2">
    <source>
        <dbReference type="ARBA" id="ARBA00029447"/>
    </source>
</evidence>
<keyword evidence="5" id="KW-1133">Transmembrane helix</keyword>
<feature type="transmembrane region" description="Helical" evidence="5">
    <location>
        <begin position="12"/>
        <end position="32"/>
    </location>
</feature>
<evidence type="ECO:0000256" key="4">
    <source>
        <dbReference type="SAM" id="MobiDB-lite"/>
    </source>
</evidence>
<dbReference type="SMART" id="SM00283">
    <property type="entry name" value="MA"/>
    <property type="match status" value="1"/>
</dbReference>
<dbReference type="SUPFAM" id="SSF58104">
    <property type="entry name" value="Methyl-accepting chemotaxis protein (MCP) signaling domain"/>
    <property type="match status" value="1"/>
</dbReference>
<evidence type="ECO:0000256" key="1">
    <source>
        <dbReference type="ARBA" id="ARBA00023224"/>
    </source>
</evidence>
<dbReference type="GO" id="GO:0004888">
    <property type="term" value="F:transmembrane signaling receptor activity"/>
    <property type="evidence" value="ECO:0007669"/>
    <property type="project" value="InterPro"/>
</dbReference>
<dbReference type="GO" id="GO:0006935">
    <property type="term" value="P:chemotaxis"/>
    <property type="evidence" value="ECO:0007669"/>
    <property type="project" value="InterPro"/>
</dbReference>
<dbReference type="InterPro" id="IPR004090">
    <property type="entry name" value="Chemotax_Me-accpt_rcpt"/>
</dbReference>
<reference evidence="8 9" key="1">
    <citation type="submission" date="2018-07" db="EMBL/GenBank/DDBJ databases">
        <title>Venubactetium sediminum gen. nov., sp. nov., isolated from a marine solar saltern.</title>
        <authorList>
            <person name="Wang S."/>
        </authorList>
    </citation>
    <scope>NUCLEOTIDE SEQUENCE [LARGE SCALE GENOMIC DNA]</scope>
    <source>
        <strain evidence="8 9">WD2A32</strain>
    </source>
</reference>
<gene>
    <name evidence="8" type="ORF">DRB17_14545</name>
</gene>
<evidence type="ECO:0000313" key="8">
    <source>
        <dbReference type="EMBL" id="RDD61115.1"/>
    </source>
</evidence>
<dbReference type="InterPro" id="IPR004089">
    <property type="entry name" value="MCPsignal_dom"/>
</dbReference>
<protein>
    <submittedName>
        <fullName evidence="8">Methyl-accepting chemotaxis protein</fullName>
    </submittedName>
</protein>
<proteinExistence type="inferred from homology"/>
<sequence>MQASKTITRTSQIVGACLFLSAAAMVATFVLFQQAEKDLETAFEQRYSSYLLADELRQSSDDLTRFARSYVATGDERFKEMYNQILAIRNGDAPRPKGYNRIYWDFVAATGEPPRGTGKAVSLSELMREAGFTEAEFAKLEKAQANSDGLVKLETKAMGVVGDGDASAGELREARKLLFGEEYHTYKASIMKPIDEFFVMLDQRTAGAVEAARSRVSMYSWMFGISITVAVLLGLLAGLGLYSRVLRPVSRLRDAMLSLSENKRDTDIPAVDNRDEIGEMARATEVFKTNMEETDRLREQQAEQERQAAEERRASMHKLADGFEGSVGAVVDNVAASSGQLEELSQTLSHHADKTKTESTAVSSAAEQAASNLQAVASATEELSTSVREIASQAEQSAQIAQQASDQSVRTTETIQGLATAADRIGQVVTLINDIAEQTNLLALNATIEAARAGEAGKGFAVVAQEVKTLAEQTGKATQDIQHQIEAIQGETREAVSAIDGISNTVKHINESVAAISSAVQEQEATTGEIARNIEDVTKASETVAQSISGVRDIAEETNQSAERLRSESATFQSGAKELRGEVDRFLGEVRAA</sequence>
<dbReference type="PRINTS" id="PR00260">
    <property type="entry name" value="CHEMTRNSDUCR"/>
</dbReference>
<keyword evidence="5" id="KW-0472">Membrane</keyword>
<feature type="domain" description="HAMP" evidence="7">
    <location>
        <begin position="243"/>
        <end position="296"/>
    </location>
</feature>
<dbReference type="PROSITE" id="PS50885">
    <property type="entry name" value="HAMP"/>
    <property type="match status" value="1"/>
</dbReference>
<accession>A0A369T9R0</accession>
<evidence type="ECO:0000256" key="5">
    <source>
        <dbReference type="SAM" id="Phobius"/>
    </source>
</evidence>
<dbReference type="EMBL" id="QPMH01000015">
    <property type="protein sequence ID" value="RDD61115.1"/>
    <property type="molecule type" value="Genomic_DNA"/>
</dbReference>
<keyword evidence="5" id="KW-0812">Transmembrane</keyword>
<dbReference type="AlphaFoldDB" id="A0A369T9R0"/>
<keyword evidence="1 3" id="KW-0807">Transducer</keyword>
<feature type="domain" description="Methyl-accepting transducer" evidence="6">
    <location>
        <begin position="337"/>
        <end position="566"/>
    </location>
</feature>
<dbReference type="GO" id="GO:0007165">
    <property type="term" value="P:signal transduction"/>
    <property type="evidence" value="ECO:0007669"/>
    <property type="project" value="UniProtKB-KW"/>
</dbReference>
<dbReference type="Proteomes" id="UP000253941">
    <property type="component" value="Unassembled WGS sequence"/>
</dbReference>
<dbReference type="Gene3D" id="6.10.340.10">
    <property type="match status" value="1"/>
</dbReference>
<keyword evidence="9" id="KW-1185">Reference proteome</keyword>